<dbReference type="Pfam" id="PF06415">
    <property type="entry name" value="iPGM_N"/>
    <property type="match status" value="1"/>
</dbReference>
<dbReference type="FunFam" id="3.40.1450.10:FF:000002">
    <property type="entry name" value="2,3-bisphosphoglycerate-independent phosphoglycerate mutase"/>
    <property type="match status" value="1"/>
</dbReference>
<reference evidence="11" key="1">
    <citation type="submission" date="2018-06" db="EMBL/GenBank/DDBJ databases">
        <authorList>
            <person name="Zhirakovskaya E."/>
        </authorList>
    </citation>
    <scope>NUCLEOTIDE SEQUENCE</scope>
</reference>
<evidence type="ECO:0000256" key="7">
    <source>
        <dbReference type="ARBA" id="ARBA00023211"/>
    </source>
</evidence>
<keyword evidence="8 11" id="KW-0413">Isomerase</keyword>
<dbReference type="Pfam" id="PF01676">
    <property type="entry name" value="Metalloenzyme"/>
    <property type="match status" value="1"/>
</dbReference>
<dbReference type="SUPFAM" id="SSF64158">
    <property type="entry name" value="2,3-Bisphosphoglycerate-independent phosphoglycerate mutase, substrate-binding domain"/>
    <property type="match status" value="1"/>
</dbReference>
<dbReference type="PANTHER" id="PTHR31637:SF0">
    <property type="entry name" value="2,3-BISPHOSPHOGLYCERATE-INDEPENDENT PHOSPHOGLYCERATE MUTASE"/>
    <property type="match status" value="1"/>
</dbReference>
<feature type="domain" description="BPG-independent PGAM N-terminal" evidence="10">
    <location>
        <begin position="82"/>
        <end position="287"/>
    </location>
</feature>
<dbReference type="GO" id="GO:0030145">
    <property type="term" value="F:manganese ion binding"/>
    <property type="evidence" value="ECO:0007669"/>
    <property type="project" value="InterPro"/>
</dbReference>
<dbReference type="InterPro" id="IPR011258">
    <property type="entry name" value="BPG-indep_PGM_N"/>
</dbReference>
<dbReference type="EC" id="5.4.2.12" evidence="4"/>
<dbReference type="AlphaFoldDB" id="A0A3B0ZHR2"/>
<dbReference type="InterPro" id="IPR017850">
    <property type="entry name" value="Alkaline_phosphatase_core_sf"/>
</dbReference>
<dbReference type="SUPFAM" id="SSF53649">
    <property type="entry name" value="Alkaline phosphatase-like"/>
    <property type="match status" value="1"/>
</dbReference>
<dbReference type="CDD" id="cd16010">
    <property type="entry name" value="iPGM"/>
    <property type="match status" value="1"/>
</dbReference>
<keyword evidence="7" id="KW-0464">Manganese</keyword>
<sequence length="502" mass="54390">MKKSPVLLVILDGFGLNPNRTYNGWAQARTPHLDHYFSSWPHTALQASGEAVGLPDGQFGNSEVGHLTLGAGRVLKQDLLRISEAIESGELASHPAWQALLSQTKRLHLVGLVSDGGVHSHIDHLCGLLTLLAQAGVEPVIHMVTDGRDTAPRAALTFLDKLENTLAQIGSGYIATVSGRYLAMDRAGHWDRTHKAWSAMVTAQGLHADTPREAIESAWQREESDEFIQPTCIGNYPGMAAGEAALFFNFRSDRARQLSAAVGLEDFNGFDRGTTGARHVVCMTEYDAQFPFPILFPPEIPQQVLAEVISSAGLKQFHCAETEKYPHVTYFFNGGVEQALPGETREIVPSPTVATYDLKPEMSAPAVAERVIAAIESGTYDFILVNFANTDMVGHTAVQSAIIRAVESVDLQASRLVETALQRGWRVLLTADHGNCDEMVDPQTGEPHTQHTAYPVPCLIAGETGIRLGTGRSLADIAPTILELLALPQPAVMTGRSLLLRD</sequence>
<dbReference type="PIRSF" id="PIRSF001492">
    <property type="entry name" value="IPGAM"/>
    <property type="match status" value="1"/>
</dbReference>
<organism evidence="11">
    <name type="scientific">hydrothermal vent metagenome</name>
    <dbReference type="NCBI Taxonomy" id="652676"/>
    <lineage>
        <taxon>unclassified sequences</taxon>
        <taxon>metagenomes</taxon>
        <taxon>ecological metagenomes</taxon>
    </lineage>
</organism>
<keyword evidence="6" id="KW-0324">Glycolysis</keyword>
<dbReference type="Gene3D" id="3.40.1450.10">
    <property type="entry name" value="BPG-independent phosphoglycerate mutase, domain B"/>
    <property type="match status" value="1"/>
</dbReference>
<evidence type="ECO:0000256" key="5">
    <source>
        <dbReference type="ARBA" id="ARBA00022723"/>
    </source>
</evidence>
<comment type="similarity">
    <text evidence="3">Belongs to the BPG-independent phosphoglycerate mutase family.</text>
</comment>
<dbReference type="PANTHER" id="PTHR31637">
    <property type="entry name" value="2,3-BISPHOSPHOGLYCERATE-INDEPENDENT PHOSPHOGLYCERATE MUTASE"/>
    <property type="match status" value="1"/>
</dbReference>
<gene>
    <name evidence="11" type="ORF">MNBD_GAMMA14-1260</name>
</gene>
<dbReference type="GO" id="GO:0006007">
    <property type="term" value="P:glucose catabolic process"/>
    <property type="evidence" value="ECO:0007669"/>
    <property type="project" value="InterPro"/>
</dbReference>
<evidence type="ECO:0000256" key="8">
    <source>
        <dbReference type="ARBA" id="ARBA00023235"/>
    </source>
</evidence>
<evidence type="ECO:0000256" key="2">
    <source>
        <dbReference type="ARBA" id="ARBA00004798"/>
    </source>
</evidence>
<evidence type="ECO:0000313" key="11">
    <source>
        <dbReference type="EMBL" id="VAW80814.1"/>
    </source>
</evidence>
<evidence type="ECO:0000259" key="9">
    <source>
        <dbReference type="Pfam" id="PF01676"/>
    </source>
</evidence>
<accession>A0A3B0ZHR2</accession>
<dbReference type="GO" id="GO:0005829">
    <property type="term" value="C:cytosol"/>
    <property type="evidence" value="ECO:0007669"/>
    <property type="project" value="TreeGrafter"/>
</dbReference>
<evidence type="ECO:0000256" key="6">
    <source>
        <dbReference type="ARBA" id="ARBA00023152"/>
    </source>
</evidence>
<dbReference type="GO" id="GO:0006096">
    <property type="term" value="P:glycolytic process"/>
    <property type="evidence" value="ECO:0007669"/>
    <property type="project" value="UniProtKB-UniPathway"/>
</dbReference>
<protein>
    <recommendedName>
        <fullName evidence="4">phosphoglycerate mutase (2,3-diphosphoglycerate-independent)</fullName>
        <ecNumber evidence="4">5.4.2.12</ecNumber>
    </recommendedName>
</protein>
<dbReference type="InterPro" id="IPR006124">
    <property type="entry name" value="Metalloenzyme"/>
</dbReference>
<comment type="pathway">
    <text evidence="2">Carbohydrate degradation; glycolysis; pyruvate from D-glyceraldehyde 3-phosphate: step 3/5.</text>
</comment>
<keyword evidence="5" id="KW-0479">Metal-binding</keyword>
<dbReference type="NCBIfam" id="TIGR01307">
    <property type="entry name" value="pgm_bpd_ind"/>
    <property type="match status" value="1"/>
</dbReference>
<dbReference type="HAMAP" id="MF_01038">
    <property type="entry name" value="GpmI"/>
    <property type="match status" value="1"/>
</dbReference>
<feature type="domain" description="Metalloenzyme" evidence="9">
    <location>
        <begin position="5"/>
        <end position="488"/>
    </location>
</feature>
<dbReference type="InterPro" id="IPR036646">
    <property type="entry name" value="PGAM_B_sf"/>
</dbReference>
<evidence type="ECO:0000259" key="10">
    <source>
        <dbReference type="Pfam" id="PF06415"/>
    </source>
</evidence>
<evidence type="ECO:0000256" key="4">
    <source>
        <dbReference type="ARBA" id="ARBA00012026"/>
    </source>
</evidence>
<dbReference type="Gene3D" id="3.40.720.10">
    <property type="entry name" value="Alkaline Phosphatase, subunit A"/>
    <property type="match status" value="1"/>
</dbReference>
<evidence type="ECO:0000256" key="1">
    <source>
        <dbReference type="ARBA" id="ARBA00001936"/>
    </source>
</evidence>
<dbReference type="EMBL" id="UOFM01000370">
    <property type="protein sequence ID" value="VAW80814.1"/>
    <property type="molecule type" value="Genomic_DNA"/>
</dbReference>
<evidence type="ECO:0000256" key="3">
    <source>
        <dbReference type="ARBA" id="ARBA00008819"/>
    </source>
</evidence>
<name>A0A3B0ZHR2_9ZZZZ</name>
<dbReference type="InterPro" id="IPR005995">
    <property type="entry name" value="Pgm_bpd_ind"/>
</dbReference>
<comment type="cofactor">
    <cofactor evidence="1">
        <name>Mn(2+)</name>
        <dbReference type="ChEBI" id="CHEBI:29035"/>
    </cofactor>
</comment>
<proteinExistence type="inferred from homology"/>
<dbReference type="GO" id="GO:0004619">
    <property type="term" value="F:phosphoglycerate mutase activity"/>
    <property type="evidence" value="ECO:0007669"/>
    <property type="project" value="UniProtKB-EC"/>
</dbReference>
<dbReference type="UniPathway" id="UPA00109">
    <property type="reaction ID" value="UER00186"/>
</dbReference>